<organism evidence="2 3">
    <name type="scientific">Nocardioides agariphilus</name>
    <dbReference type="NCBI Taxonomy" id="433664"/>
    <lineage>
        <taxon>Bacteria</taxon>
        <taxon>Bacillati</taxon>
        <taxon>Actinomycetota</taxon>
        <taxon>Actinomycetes</taxon>
        <taxon>Propionibacteriales</taxon>
        <taxon>Nocardioidaceae</taxon>
        <taxon>Nocardioides</taxon>
    </lineage>
</organism>
<dbReference type="Proteomes" id="UP000660668">
    <property type="component" value="Unassembled WGS sequence"/>
</dbReference>
<dbReference type="SUPFAM" id="SSF55729">
    <property type="entry name" value="Acyl-CoA N-acyltransferases (Nat)"/>
    <property type="match status" value="1"/>
</dbReference>
<protein>
    <submittedName>
        <fullName evidence="2">GNAT family N-acetyltransferase</fullName>
    </submittedName>
</protein>
<keyword evidence="3" id="KW-1185">Reference proteome</keyword>
<accession>A0A930YHL5</accession>
<reference evidence="2" key="1">
    <citation type="submission" date="2020-11" db="EMBL/GenBank/DDBJ databases">
        <title>Nocardioides cynanchi sp. nov., isolated from soil of rhizosphere of Cynanchum wilfordii.</title>
        <authorList>
            <person name="Lee J.-S."/>
            <person name="Suh M.K."/>
            <person name="Kim J.-S."/>
        </authorList>
    </citation>
    <scope>NUCLEOTIDE SEQUENCE</scope>
    <source>
        <strain evidence="2">KCTC 19276</strain>
    </source>
</reference>
<dbReference type="GO" id="GO:0016747">
    <property type="term" value="F:acyltransferase activity, transferring groups other than amino-acyl groups"/>
    <property type="evidence" value="ECO:0007669"/>
    <property type="project" value="InterPro"/>
</dbReference>
<dbReference type="Pfam" id="PF00583">
    <property type="entry name" value="Acetyltransf_1"/>
    <property type="match status" value="1"/>
</dbReference>
<name>A0A930YHL5_9ACTN</name>
<dbReference type="Gene3D" id="3.40.630.30">
    <property type="match status" value="1"/>
</dbReference>
<evidence type="ECO:0000259" key="1">
    <source>
        <dbReference type="PROSITE" id="PS51186"/>
    </source>
</evidence>
<feature type="domain" description="N-acetyltransferase" evidence="1">
    <location>
        <begin position="21"/>
        <end position="174"/>
    </location>
</feature>
<dbReference type="EMBL" id="JADKPO010000005">
    <property type="protein sequence ID" value="MBF4767128.1"/>
    <property type="molecule type" value="Genomic_DNA"/>
</dbReference>
<dbReference type="RefSeq" id="WP_194695286.1">
    <property type="nucleotide sequence ID" value="NZ_JADKPO010000005.1"/>
</dbReference>
<dbReference type="InterPro" id="IPR000182">
    <property type="entry name" value="GNAT_dom"/>
</dbReference>
<evidence type="ECO:0000313" key="3">
    <source>
        <dbReference type="Proteomes" id="UP000660668"/>
    </source>
</evidence>
<comment type="caution">
    <text evidence="2">The sequence shown here is derived from an EMBL/GenBank/DDBJ whole genome shotgun (WGS) entry which is preliminary data.</text>
</comment>
<gene>
    <name evidence="2" type="ORF">ISU10_05045</name>
</gene>
<dbReference type="CDD" id="cd04301">
    <property type="entry name" value="NAT_SF"/>
    <property type="match status" value="1"/>
</dbReference>
<evidence type="ECO:0000313" key="2">
    <source>
        <dbReference type="EMBL" id="MBF4767128.1"/>
    </source>
</evidence>
<dbReference type="AlphaFoldDB" id="A0A930YHL5"/>
<dbReference type="InterPro" id="IPR016181">
    <property type="entry name" value="Acyl_CoA_acyltransferase"/>
</dbReference>
<sequence length="194" mass="21239">MSSGATAQSTRTVAGASTPGVRLRLLEPGESAVVLAVFASMSPRSRELRFLSARPRLSDRDLRMLTAVDHRDHVAVVASVPPEHLPIGIGRFVRDQHEPETAEVALAVVDAWQRKGVGTLLMRTLCGRAAEVGVRRLRVVISPDNDVVRHMLTRTPAPVPLVHSDGWTMEYTLALEDVPRPGAHRALSTMRQHQ</sequence>
<proteinExistence type="predicted"/>
<dbReference type="PROSITE" id="PS51186">
    <property type="entry name" value="GNAT"/>
    <property type="match status" value="1"/>
</dbReference>